<keyword evidence="4" id="KW-1185">Reference proteome</keyword>
<feature type="compositionally biased region" description="Basic and acidic residues" evidence="1">
    <location>
        <begin position="89"/>
        <end position="102"/>
    </location>
</feature>
<reference evidence="3 4" key="1">
    <citation type="journal article" date="2020" name="G3 (Bethesda)">
        <title>Improved Reference Genome for Cyclotella cryptica CCMP332, a Model for Cell Wall Morphogenesis, Salinity Adaptation, and Lipid Production in Diatoms (Bacillariophyta).</title>
        <authorList>
            <person name="Roberts W.R."/>
            <person name="Downey K.M."/>
            <person name="Ruck E.C."/>
            <person name="Traller J.C."/>
            <person name="Alverson A.J."/>
        </authorList>
    </citation>
    <scope>NUCLEOTIDE SEQUENCE [LARGE SCALE GENOMIC DNA]</scope>
    <source>
        <strain evidence="3 4">CCMP332</strain>
    </source>
</reference>
<dbReference type="InterPro" id="IPR022145">
    <property type="entry name" value="INTS1_RPB2-bd"/>
</dbReference>
<evidence type="ECO:0000313" key="3">
    <source>
        <dbReference type="EMBL" id="KAL3793523.1"/>
    </source>
</evidence>
<feature type="compositionally biased region" description="Basic and acidic residues" evidence="1">
    <location>
        <begin position="844"/>
        <end position="861"/>
    </location>
</feature>
<feature type="region of interest" description="Disordered" evidence="1">
    <location>
        <begin position="82"/>
        <end position="128"/>
    </location>
</feature>
<evidence type="ECO:0000259" key="2">
    <source>
        <dbReference type="Pfam" id="PF12432"/>
    </source>
</evidence>
<proteinExistence type="predicted"/>
<dbReference type="PANTHER" id="PTHR21224">
    <property type="entry name" value="INTEGRATOR COMPLEX SUBUNIT 1"/>
    <property type="match status" value="1"/>
</dbReference>
<evidence type="ECO:0000313" key="4">
    <source>
        <dbReference type="Proteomes" id="UP001516023"/>
    </source>
</evidence>
<feature type="domain" description="Integrator complex subunit 1 RPB2-binding" evidence="2">
    <location>
        <begin position="330"/>
        <end position="428"/>
    </location>
</feature>
<dbReference type="Proteomes" id="UP001516023">
    <property type="component" value="Unassembled WGS sequence"/>
</dbReference>
<dbReference type="AlphaFoldDB" id="A0ABD3PZD2"/>
<comment type="caution">
    <text evidence="3">The sequence shown here is derived from an EMBL/GenBank/DDBJ whole genome shotgun (WGS) entry which is preliminary data.</text>
</comment>
<feature type="region of interest" description="Disordered" evidence="1">
    <location>
        <begin position="227"/>
        <end position="280"/>
    </location>
</feature>
<sequence length="1180" mass="131588">MTTSDSLPPQTQAPPPSQANLHFAMVGLSMMIAREQQGAHGREMDSWTTFPISQAPAMRELITNPLLFRVILSMLSSNALVSASSHQTEQGRKRSPSEDLAAHARKKQMLATPPPHRQRQTSHSQLPGISTNVVSTSLPESVCNHQVFAATVLYSVLQHMDHWPIELMKVFAEDAFGPRTWVDNEQCQDLVSNLQMSLCPDASDEAIDAASSVIADEAESYFSSLISGSERTESSPKSLPPSRVVISSQKRTPSAKEVRTQSMQTEAMDDSASSSSGEEEVLESAVREVGTITHPYHDVHSSGILNKLLRRSPSSNRRIRSRYLGHNLDLAYEAISDALTDRLSSKAKQNSRLLQALPGFLCIPRIRCLSSRHLEKWLQSPALAGLARHLLAQIARNLANEDPPLPDDVEVIDNVLKMKLKANQFSMHVENIALIATRLPTKAVAKQIFLYCLAGETTNGGYVVMDPSPDHLEILRSVYTIFDSDLAAQSLASAMLALASHSTQYLSRSMRLVVNALGDRYDGFTFTQSIIKSKTGVSINMLNESAQLIFQCAMLVGLGNGLEDKLASKMLTLRKAMLQWCVTELGRTYYDKILKEERSRCNSSYDGTGVVVTGPGRAVFDSYLDGSSRDEIGQDDTIPEFIKKVRCLLFLNSASSNELAEFSGHEFDAEESECINFCCRYSYAVDDELLNIVLESPNISPSTAIAIIENLILGCSSAQENISISSGVIWKVYELSEYVPQLHSNVCKEDLKLPRLAHPCLWWRVTAIALVVCSLSSHVGITMWKEHPTLRALIKMTTSQKYRFPTADCDDVQKEVVRLEEAKVREKEAKIAELLFAPPSPKPSKTDDPKATPHRPPDFRHGLRTSARQQEKKDRIFALEQERKAAAIHAEQMKLRRHLKVLQKSIMIWEPVQCPRKPPKESVDMLLSINETFNMAEKFRSSIEPDFLLQTIGDGRSAIERAYDWLIPIISLHPEIIHRLQPSATCFLLLRAYGAEAGKSNRELIGLSSPLLSHVTKCLGGEFGERHSLLALELLLTDIADENADRRRCSRKVLQQAIPNNFGLCGWMRQLKFATNAKSVVPLTIAYVCRALAYERGKVLSVFILYLHEYKKFLIEHELEDRKFNYIGSLCALISTRPLPPHQMLQHQATTTANATSMTWKSATHNNTVSTTLQRGAKTY</sequence>
<gene>
    <name evidence="3" type="ORF">HJC23_007263</name>
</gene>
<organism evidence="3 4">
    <name type="scientific">Cyclotella cryptica</name>
    <dbReference type="NCBI Taxonomy" id="29204"/>
    <lineage>
        <taxon>Eukaryota</taxon>
        <taxon>Sar</taxon>
        <taxon>Stramenopiles</taxon>
        <taxon>Ochrophyta</taxon>
        <taxon>Bacillariophyta</taxon>
        <taxon>Coscinodiscophyceae</taxon>
        <taxon>Thalassiosirophycidae</taxon>
        <taxon>Stephanodiscales</taxon>
        <taxon>Stephanodiscaceae</taxon>
        <taxon>Cyclotella</taxon>
    </lineage>
</organism>
<dbReference type="PANTHER" id="PTHR21224:SF1">
    <property type="entry name" value="INTEGRATOR COMPLEX SUBUNIT 1"/>
    <property type="match status" value="1"/>
</dbReference>
<protein>
    <recommendedName>
        <fullName evidence="2">Integrator complex subunit 1 RPB2-binding domain-containing protein</fullName>
    </recommendedName>
</protein>
<evidence type="ECO:0000256" key="1">
    <source>
        <dbReference type="SAM" id="MobiDB-lite"/>
    </source>
</evidence>
<dbReference type="Pfam" id="PF12432">
    <property type="entry name" value="INTS1_RP2B-bd"/>
    <property type="match status" value="1"/>
</dbReference>
<feature type="region of interest" description="Disordered" evidence="1">
    <location>
        <begin position="835"/>
        <end position="871"/>
    </location>
</feature>
<name>A0ABD3PZD2_9STRA</name>
<dbReference type="EMBL" id="JABMIG020000090">
    <property type="protein sequence ID" value="KAL3793523.1"/>
    <property type="molecule type" value="Genomic_DNA"/>
</dbReference>
<accession>A0ABD3PZD2</accession>
<dbReference type="InterPro" id="IPR038902">
    <property type="entry name" value="INTS1"/>
</dbReference>